<dbReference type="EMBL" id="FQWE01000002">
    <property type="protein sequence ID" value="SHF84064.1"/>
    <property type="molecule type" value="Genomic_DNA"/>
</dbReference>
<organism evidence="3 4">
    <name type="scientific">Flavobacterium segetis</name>
    <dbReference type="NCBI Taxonomy" id="271157"/>
    <lineage>
        <taxon>Bacteria</taxon>
        <taxon>Pseudomonadati</taxon>
        <taxon>Bacteroidota</taxon>
        <taxon>Flavobacteriia</taxon>
        <taxon>Flavobacteriales</taxon>
        <taxon>Flavobacteriaceae</taxon>
        <taxon>Flavobacterium</taxon>
    </lineage>
</organism>
<evidence type="ECO:0000313" key="3">
    <source>
        <dbReference type="EMBL" id="SHF84064.1"/>
    </source>
</evidence>
<protein>
    <submittedName>
        <fullName evidence="3">Pimeloyl-ACP methyl ester carboxylesterase</fullName>
    </submittedName>
</protein>
<dbReference type="InterPro" id="IPR000073">
    <property type="entry name" value="AB_hydrolase_1"/>
</dbReference>
<dbReference type="Pfam" id="PF00561">
    <property type="entry name" value="Abhydrolase_1"/>
    <property type="match status" value="1"/>
</dbReference>
<reference evidence="4" key="1">
    <citation type="submission" date="2016-11" db="EMBL/GenBank/DDBJ databases">
        <authorList>
            <person name="Varghese N."/>
            <person name="Submissions S."/>
        </authorList>
    </citation>
    <scope>NUCLEOTIDE SEQUENCE [LARGE SCALE GENOMIC DNA]</scope>
    <source>
        <strain evidence="4">DSM 19741</strain>
    </source>
</reference>
<dbReference type="Proteomes" id="UP000184036">
    <property type="component" value="Unassembled WGS sequence"/>
</dbReference>
<keyword evidence="4" id="KW-1185">Reference proteome</keyword>
<dbReference type="STRING" id="271157.SAMN05444396_1025"/>
<dbReference type="GO" id="GO:0016787">
    <property type="term" value="F:hydrolase activity"/>
    <property type="evidence" value="ECO:0007669"/>
    <property type="project" value="UniProtKB-KW"/>
</dbReference>
<evidence type="ECO:0000256" key="1">
    <source>
        <dbReference type="ARBA" id="ARBA00022801"/>
    </source>
</evidence>
<sequence>MSIYNNELSAVTPGVLNTIEKSIYSKIEGSGQPLLILHGFLGMSDNWKTLATQFADHFEVHALDLRNHGRSLQSDEFNYEIMAQDVFEYCQLHNLQQIIIIGHSMGGKVAMLLAARHPELVSKLIVADIGPKYYPQHHQDILAGLNAVDFSIKPSRSDVDEIIKNFIPDFGTRQFLMKSLYWIEPGQLAFRFNLAIFNHKMDEIGVALPEELVFEKPTLFIRGGNSKYILDSDFNNIEQHFPNSMVETIPNVGHWLHAENPAEFYQKVISFIG</sequence>
<dbReference type="PRINTS" id="PR00111">
    <property type="entry name" value="ABHYDROLASE"/>
</dbReference>
<dbReference type="PANTHER" id="PTHR46118:SF4">
    <property type="entry name" value="PROTEIN ABHD11"/>
    <property type="match status" value="1"/>
</dbReference>
<accession>A0A1M5EXV3</accession>
<feature type="domain" description="AB hydrolase-1" evidence="2">
    <location>
        <begin position="33"/>
        <end position="129"/>
    </location>
</feature>
<dbReference type="OrthoDB" id="9808398at2"/>
<dbReference type="PANTHER" id="PTHR46118">
    <property type="entry name" value="PROTEIN ABHD11"/>
    <property type="match status" value="1"/>
</dbReference>
<keyword evidence="1" id="KW-0378">Hydrolase</keyword>
<dbReference type="SUPFAM" id="SSF53474">
    <property type="entry name" value="alpha/beta-Hydrolases"/>
    <property type="match status" value="1"/>
</dbReference>
<name>A0A1M5EXV3_9FLAO</name>
<proteinExistence type="predicted"/>
<gene>
    <name evidence="3" type="ORF">SAMN05444396_1025</name>
</gene>
<dbReference type="RefSeq" id="WP_084673461.1">
    <property type="nucleotide sequence ID" value="NZ_FQWE01000002.1"/>
</dbReference>
<dbReference type="AlphaFoldDB" id="A0A1M5EXV3"/>
<evidence type="ECO:0000313" key="4">
    <source>
        <dbReference type="Proteomes" id="UP000184036"/>
    </source>
</evidence>
<evidence type="ECO:0000259" key="2">
    <source>
        <dbReference type="Pfam" id="PF00561"/>
    </source>
</evidence>
<dbReference type="InterPro" id="IPR029058">
    <property type="entry name" value="AB_hydrolase_fold"/>
</dbReference>
<dbReference type="Gene3D" id="3.40.50.1820">
    <property type="entry name" value="alpha/beta hydrolase"/>
    <property type="match status" value="1"/>
</dbReference>